<dbReference type="InterPro" id="IPR010385">
    <property type="entry name" value="DUF982"/>
</dbReference>
<sequence>MSGPNSRWNKPVEISLPATGSHQVLGPFEALTYLTENWPAGQGLTFVKARSACRGALAGHKTVDEARIAFEAAASEARKQFDKSRH</sequence>
<dbReference type="RefSeq" id="WP_139677427.1">
    <property type="nucleotide sequence ID" value="NZ_VDMN01000003.1"/>
</dbReference>
<accession>A0A5C4XK97</accession>
<dbReference type="Gene3D" id="6.10.250.730">
    <property type="match status" value="1"/>
</dbReference>
<proteinExistence type="predicted"/>
<organism evidence="1 2">
    <name type="scientific">Aliirhizobium smilacinae</name>
    <dbReference type="NCBI Taxonomy" id="1395944"/>
    <lineage>
        <taxon>Bacteria</taxon>
        <taxon>Pseudomonadati</taxon>
        <taxon>Pseudomonadota</taxon>
        <taxon>Alphaproteobacteria</taxon>
        <taxon>Hyphomicrobiales</taxon>
        <taxon>Rhizobiaceae</taxon>
        <taxon>Aliirhizobium</taxon>
    </lineage>
</organism>
<reference evidence="1 2" key="1">
    <citation type="submission" date="2019-06" db="EMBL/GenBank/DDBJ databases">
        <title>The draft genome of Rhizobium smilacinae PTYR-5.</title>
        <authorList>
            <person name="Liu L."/>
            <person name="Li L."/>
            <person name="Zhang X."/>
        </authorList>
    </citation>
    <scope>NUCLEOTIDE SEQUENCE [LARGE SCALE GENOMIC DNA]</scope>
    <source>
        <strain evidence="1 2">PTYR-5</strain>
    </source>
</reference>
<comment type="caution">
    <text evidence="1">The sequence shown here is derived from an EMBL/GenBank/DDBJ whole genome shotgun (WGS) entry which is preliminary data.</text>
</comment>
<keyword evidence="2" id="KW-1185">Reference proteome</keyword>
<dbReference type="Pfam" id="PF06169">
    <property type="entry name" value="DUF982"/>
    <property type="match status" value="1"/>
</dbReference>
<gene>
    <name evidence="1" type="ORF">FHP24_17100</name>
</gene>
<evidence type="ECO:0000313" key="2">
    <source>
        <dbReference type="Proteomes" id="UP000311605"/>
    </source>
</evidence>
<dbReference type="OrthoDB" id="8289987at2"/>
<dbReference type="AlphaFoldDB" id="A0A5C4XK97"/>
<name>A0A5C4XK97_9HYPH</name>
<dbReference type="Proteomes" id="UP000311605">
    <property type="component" value="Unassembled WGS sequence"/>
</dbReference>
<dbReference type="EMBL" id="VDMN01000003">
    <property type="protein sequence ID" value="TNM62934.1"/>
    <property type="molecule type" value="Genomic_DNA"/>
</dbReference>
<protein>
    <submittedName>
        <fullName evidence="1">DUF982 domain-containing protein</fullName>
    </submittedName>
</protein>
<evidence type="ECO:0000313" key="1">
    <source>
        <dbReference type="EMBL" id="TNM62934.1"/>
    </source>
</evidence>